<dbReference type="InterPro" id="IPR045130">
    <property type="entry name" value="OFUT2-like"/>
</dbReference>
<evidence type="ECO:0000256" key="6">
    <source>
        <dbReference type="ARBA" id="ARBA00023277"/>
    </source>
</evidence>
<dbReference type="Gene3D" id="3.40.50.11350">
    <property type="match status" value="1"/>
</dbReference>
<dbReference type="GO" id="GO:0006004">
    <property type="term" value="P:fucose metabolic process"/>
    <property type="evidence" value="ECO:0007669"/>
    <property type="project" value="UniProtKB-KW"/>
</dbReference>
<evidence type="ECO:0000256" key="4">
    <source>
        <dbReference type="ARBA" id="ARBA00022824"/>
    </source>
</evidence>
<dbReference type="Pfam" id="PF00168">
    <property type="entry name" value="C2"/>
    <property type="match status" value="3"/>
</dbReference>
<evidence type="ECO:0000256" key="5">
    <source>
        <dbReference type="ARBA" id="ARBA00023253"/>
    </source>
</evidence>
<keyword evidence="11" id="KW-1185">Reference proteome</keyword>
<comment type="pathway">
    <text evidence="2">Protein modification; protein glycosylation.</text>
</comment>
<gene>
    <name evidence="10" type="primary">Pofut2</name>
    <name evidence="10" type="ORF">SNAT2548_LOCUS26315</name>
</gene>
<dbReference type="PANTHER" id="PTHR13398:SF0">
    <property type="entry name" value="GDP-FUCOSE PROTEIN O-FUCOSYLTRANSFERASE 2"/>
    <property type="match status" value="1"/>
</dbReference>
<dbReference type="EMBL" id="CAJNDS010002427">
    <property type="protein sequence ID" value="CAE7469649.1"/>
    <property type="molecule type" value="Genomic_DNA"/>
</dbReference>
<sequence>MAAFSPPSRATSYAGADVERLCEKGCQRPAFAAYSTCCTHCQGPEGPHASDCAKKVELIGRRVNAPQVRGEGTMVIVRCIAATLFRSFDKFGRMDPFATVDWSYSDGSVVSVGRTKSAWGQHMNPKWEHCCRAVPYTGSGGGDKVRFQVLEENFGGLGTPTFCGEQTVEVDMLIAGARMVGAGLMRTQPQPIELFKRGEKTGTILVQLVVHLENAGSPVQSNFTSAEASKFLSPVKRIGVSGGTAPFFSLLLKEKDGMRFGDYWIGKDLSRAMDEVQFYEKCLKLGRSSTGEMQMLLSFMFEYAGVLETTAEGEEGSELQLLVLENLRHRRAGLRLLDIKVGEKTAAANWKGKSRLAALRQGLIDEHTNSQAEGFRLEGFDGQNPALISMDPLLDFGGEEGHSKSTQKKARRLMLQRLPSAEIFMHFLDMHHYDEPQAPSPAAPASPAAPCGTELLEVVLSEICKQLVQLAMACRKCEAPQKWIGSSIALGFDDVFGKEQGHVDGRGFGAAECALRKSVLVKIFDWGRSELNTLRDHPELTPEEQNDRLHFWRLYVGGVDRLAWEAVRAYRHRFGNPHGWQRVQLAVYDFDSATESDFMGQVTIDLVEMAETTMPLLSAKREPVVGKDGNATITFSVRWRRHEPSSRLQGSWQIRVISASNLPVCDGFWASISPASSRALGGFSDPFVHITAMSDDHSYRFKQSTSIKVKNLHPEWNETFELPVARPEHASPQAIVGSEKAMDFPPDLMLPAVCHTVEDSKVEAEAMHLWRKMLNTICLVAVRGGRFGWSAVPQFPRLKGLGWVQRRRTTKGDLGSGVWLFDDSTDPNSRGQELTEDMLQSRKGYTLVQVANLGLLLSPDRSVRAVRQAKSKAAFASELAGNTKAVSGALPCPADANLYSCKAWCEGVVPGEAVKSTLGGKKCSELSAPSRVRDQPSCMCYDAEYKVQLAMCVSTCPGDTTEPAADGQGTCGSASCSEGTEGARRFILYDTKYGEGFNLQREVYPRAGWVVAQANKALAAKCGSKGDGGCARWVLVLPPWCQVVHWWTGPEHVYWRTFFDTDALMGSKVPVIEFDEYVRLVGGQTVDVAVSFETDQLKKQKEQLTGGSGKFMGFAGSISDCKTKYVKPLEFRKLPAGDFQIVYAGHCDGAIAAKELSCASLDGPWPQGVVDLVLALKPEVRSVLLKNYDYLLSPDSEELDELGLRESMLFAEDLRAHADEFIQNAFGGEKYLAAHCRRTDFLRAREKTTPDVSNIALKLNEVLEQEGLKQVFIATDAPGDLRAALQEEVKGAIVFYDEKSGARQFDHKGKQAIVETWIAARSDFFIGTIESRFTMSIQLERSLLGKPHRTSEQEFCKEYKRGKSCLAPSYRHTARHGAHRGQYIRS</sequence>
<dbReference type="SUPFAM" id="SSF56104">
    <property type="entry name" value="SAICAR synthase-like"/>
    <property type="match status" value="1"/>
</dbReference>
<keyword evidence="4" id="KW-0256">Endoplasmic reticulum</keyword>
<keyword evidence="3" id="KW-0808">Transferase</keyword>
<dbReference type="Pfam" id="PF10250">
    <property type="entry name" value="O-FucT"/>
    <property type="match status" value="1"/>
</dbReference>
<organism evidence="10 11">
    <name type="scientific">Symbiodinium natans</name>
    <dbReference type="NCBI Taxonomy" id="878477"/>
    <lineage>
        <taxon>Eukaryota</taxon>
        <taxon>Sar</taxon>
        <taxon>Alveolata</taxon>
        <taxon>Dinophyceae</taxon>
        <taxon>Suessiales</taxon>
        <taxon>Symbiodiniaceae</taxon>
        <taxon>Symbiodinium</taxon>
    </lineage>
</organism>
<evidence type="ECO:0000256" key="7">
    <source>
        <dbReference type="ARBA" id="ARBA00025803"/>
    </source>
</evidence>
<dbReference type="SMART" id="SM00239">
    <property type="entry name" value="C2"/>
    <property type="match status" value="2"/>
</dbReference>
<dbReference type="InterPro" id="IPR038286">
    <property type="entry name" value="IPK_sf"/>
</dbReference>
<accession>A0A812S9A3</accession>
<dbReference type="OrthoDB" id="270970at2759"/>
<evidence type="ECO:0000256" key="3">
    <source>
        <dbReference type="ARBA" id="ARBA00022679"/>
    </source>
</evidence>
<keyword evidence="6" id="KW-0119">Carbohydrate metabolism</keyword>
<keyword evidence="5" id="KW-0294">Fucose metabolism</keyword>
<evidence type="ECO:0000256" key="2">
    <source>
        <dbReference type="ARBA" id="ARBA00004922"/>
    </source>
</evidence>
<dbReference type="Proteomes" id="UP000604046">
    <property type="component" value="Unassembled WGS sequence"/>
</dbReference>
<dbReference type="Gene3D" id="3.30.470.160">
    <property type="entry name" value="Inositol polyphosphate kinase"/>
    <property type="match status" value="1"/>
</dbReference>
<feature type="domain" description="C2" evidence="9">
    <location>
        <begin position="629"/>
        <end position="771"/>
    </location>
</feature>
<dbReference type="GO" id="GO:0046922">
    <property type="term" value="F:peptide-O-fucosyltransferase activity"/>
    <property type="evidence" value="ECO:0007669"/>
    <property type="project" value="InterPro"/>
</dbReference>
<dbReference type="InterPro" id="IPR019378">
    <property type="entry name" value="GDP-Fuc_O-FucTrfase"/>
</dbReference>
<dbReference type="InterPro" id="IPR000008">
    <property type="entry name" value="C2_dom"/>
</dbReference>
<dbReference type="Gene3D" id="3.40.50.11340">
    <property type="match status" value="1"/>
</dbReference>
<dbReference type="SUPFAM" id="SSF49562">
    <property type="entry name" value="C2 domain (Calcium/lipid-binding domain, CaLB)"/>
    <property type="match status" value="2"/>
</dbReference>
<dbReference type="GO" id="GO:0005783">
    <property type="term" value="C:endoplasmic reticulum"/>
    <property type="evidence" value="ECO:0007669"/>
    <property type="project" value="UniProtKB-SubCell"/>
</dbReference>
<name>A0A812S9A3_9DINO</name>
<dbReference type="Gene3D" id="2.60.40.150">
    <property type="entry name" value="C2 domain"/>
    <property type="match status" value="2"/>
</dbReference>
<evidence type="ECO:0000313" key="10">
    <source>
        <dbReference type="EMBL" id="CAE7469649.1"/>
    </source>
</evidence>
<evidence type="ECO:0000259" key="9">
    <source>
        <dbReference type="PROSITE" id="PS50004"/>
    </source>
</evidence>
<reference evidence="10" key="1">
    <citation type="submission" date="2021-02" db="EMBL/GenBank/DDBJ databases">
        <authorList>
            <person name="Dougan E. K."/>
            <person name="Rhodes N."/>
            <person name="Thang M."/>
            <person name="Chan C."/>
        </authorList>
    </citation>
    <scope>NUCLEOTIDE SEQUENCE</scope>
</reference>
<protein>
    <recommendedName>
        <fullName evidence="8">GDP-fucose protein O-fucosyltransferase 2</fullName>
    </recommendedName>
</protein>
<comment type="similarity">
    <text evidence="7">Belongs to the glycosyltransferase 68 family.</text>
</comment>
<dbReference type="PANTHER" id="PTHR13398">
    <property type="entry name" value="GDP-FUCOSE PROTEIN O-FUCOSYLTRANSFERASE 2"/>
    <property type="match status" value="1"/>
</dbReference>
<dbReference type="InterPro" id="IPR035892">
    <property type="entry name" value="C2_domain_sf"/>
</dbReference>
<evidence type="ECO:0000256" key="1">
    <source>
        <dbReference type="ARBA" id="ARBA00004240"/>
    </source>
</evidence>
<comment type="subcellular location">
    <subcellularLocation>
        <location evidence="1">Endoplasmic reticulum</location>
    </subcellularLocation>
</comment>
<proteinExistence type="inferred from homology"/>
<dbReference type="PROSITE" id="PS50004">
    <property type="entry name" value="C2"/>
    <property type="match status" value="1"/>
</dbReference>
<dbReference type="CDD" id="cd00030">
    <property type="entry name" value="C2"/>
    <property type="match status" value="1"/>
</dbReference>
<evidence type="ECO:0000256" key="8">
    <source>
        <dbReference type="ARBA" id="ARBA00026232"/>
    </source>
</evidence>
<comment type="caution">
    <text evidence="10">The sequence shown here is derived from an EMBL/GenBank/DDBJ whole genome shotgun (WGS) entry which is preliminary data.</text>
</comment>
<evidence type="ECO:0000313" key="11">
    <source>
        <dbReference type="Proteomes" id="UP000604046"/>
    </source>
</evidence>